<dbReference type="RefSeq" id="WP_034876394.1">
    <property type="nucleotide sequence ID" value="NZ_JOKG01000003.1"/>
</dbReference>
<sequence length="187" mass="21416">MSKSLRDQLMKAGLATKQQALKAKTTSKKKKKQAVKSGEMTEQEKRRIELEKERAAQAERDRDLNRKLEEERQQKAVGAQVRQLIETNAMSREGGEVGYNFVVDKKVKKIYVTQEMQERLSRGLFAIGILLEADGSEVFHVIPAPVAAKINERIPEAVVIHDNSAEELTSEEEDWYKDFEIPDDLMW</sequence>
<dbReference type="AlphaFoldDB" id="A0A081N4X7"/>
<evidence type="ECO:0008006" key="4">
    <source>
        <dbReference type="Google" id="ProtNLM"/>
    </source>
</evidence>
<evidence type="ECO:0000313" key="2">
    <source>
        <dbReference type="EMBL" id="KEQ13500.1"/>
    </source>
</evidence>
<dbReference type="Proteomes" id="UP000028006">
    <property type="component" value="Unassembled WGS sequence"/>
</dbReference>
<gene>
    <name evidence="2" type="ORF">GZ77_14165</name>
</gene>
<dbReference type="eggNOG" id="COG3122">
    <property type="taxonomic scope" value="Bacteria"/>
</dbReference>
<reference evidence="2 3" key="1">
    <citation type="submission" date="2014-06" db="EMBL/GenBank/DDBJ databases">
        <title>Whole Genome Sequences of Three Symbiotic Endozoicomonas Bacteria.</title>
        <authorList>
            <person name="Neave M.J."/>
            <person name="Apprill A."/>
            <person name="Voolstra C.R."/>
        </authorList>
    </citation>
    <scope>NUCLEOTIDE SEQUENCE [LARGE SCALE GENOMIC DNA]</scope>
    <source>
        <strain evidence="2 3">LMG 24815</strain>
    </source>
</reference>
<accession>A0A081N4X7</accession>
<protein>
    <recommendedName>
        <fullName evidence="4">Nucleoprotein/polynucleotide-associated enzyme</fullName>
    </recommendedName>
</protein>
<keyword evidence="3" id="KW-1185">Reference proteome</keyword>
<proteinExistence type="predicted"/>
<evidence type="ECO:0000313" key="3">
    <source>
        <dbReference type="Proteomes" id="UP000028006"/>
    </source>
</evidence>
<dbReference type="EMBL" id="JOKG01000003">
    <property type="protein sequence ID" value="KEQ13500.1"/>
    <property type="molecule type" value="Genomic_DNA"/>
</dbReference>
<feature type="region of interest" description="Disordered" evidence="1">
    <location>
        <begin position="16"/>
        <end position="72"/>
    </location>
</feature>
<evidence type="ECO:0000256" key="1">
    <source>
        <dbReference type="SAM" id="MobiDB-lite"/>
    </source>
</evidence>
<dbReference type="InterPro" id="IPR018636">
    <property type="entry name" value="DUF2058"/>
</dbReference>
<organism evidence="2 3">
    <name type="scientific">Endozoicomonas montiporae</name>
    <dbReference type="NCBI Taxonomy" id="1027273"/>
    <lineage>
        <taxon>Bacteria</taxon>
        <taxon>Pseudomonadati</taxon>
        <taxon>Pseudomonadota</taxon>
        <taxon>Gammaproteobacteria</taxon>
        <taxon>Oceanospirillales</taxon>
        <taxon>Endozoicomonadaceae</taxon>
        <taxon>Endozoicomonas</taxon>
    </lineage>
</organism>
<dbReference type="Pfam" id="PF09831">
    <property type="entry name" value="DUF2058"/>
    <property type="match status" value="1"/>
</dbReference>
<feature type="compositionally biased region" description="Basic and acidic residues" evidence="1">
    <location>
        <begin position="42"/>
        <end position="72"/>
    </location>
</feature>
<name>A0A081N4X7_9GAMM</name>
<feature type="compositionally biased region" description="Basic residues" evidence="1">
    <location>
        <begin position="25"/>
        <end position="34"/>
    </location>
</feature>
<comment type="caution">
    <text evidence="2">The sequence shown here is derived from an EMBL/GenBank/DDBJ whole genome shotgun (WGS) entry which is preliminary data.</text>
</comment>